<keyword evidence="6 7" id="KW-0472">Membrane</keyword>
<evidence type="ECO:0000256" key="5">
    <source>
        <dbReference type="ARBA" id="ARBA00022989"/>
    </source>
</evidence>
<evidence type="ECO:0000256" key="1">
    <source>
        <dbReference type="ARBA" id="ARBA00004651"/>
    </source>
</evidence>
<dbReference type="STRING" id="74031.SAMN04488077_106127"/>
<dbReference type="PATRIC" id="fig|74031.6.peg.3058"/>
<evidence type="ECO:0000256" key="6">
    <source>
        <dbReference type="ARBA" id="ARBA00023136"/>
    </source>
</evidence>
<feature type="transmembrane region" description="Helical" evidence="7">
    <location>
        <begin position="95"/>
        <end position="116"/>
    </location>
</feature>
<accession>A0A0L6CSF5</accession>
<comment type="function">
    <text evidence="7">Part of the tripartite ATP-independent periplasmic (TRAP) transport system.</text>
</comment>
<evidence type="ECO:0000256" key="4">
    <source>
        <dbReference type="ARBA" id="ARBA00022692"/>
    </source>
</evidence>
<comment type="caution">
    <text evidence="9">The sequence shown here is derived from an EMBL/GenBank/DDBJ whole genome shotgun (WGS) entry which is preliminary data.</text>
</comment>
<evidence type="ECO:0000313" key="9">
    <source>
        <dbReference type="EMBL" id="KNX40443.1"/>
    </source>
</evidence>
<dbReference type="GO" id="GO:0005886">
    <property type="term" value="C:plasma membrane"/>
    <property type="evidence" value="ECO:0007669"/>
    <property type="project" value="UniProtKB-SubCell"/>
</dbReference>
<dbReference type="AlphaFoldDB" id="A0A0L6CSF5"/>
<comment type="subcellular location">
    <subcellularLocation>
        <location evidence="7">Cell inner membrane</location>
        <topology evidence="7">Multi-pass membrane protein</topology>
    </subcellularLocation>
    <subcellularLocation>
        <location evidence="1">Cell membrane</location>
        <topology evidence="1">Multi-pass membrane protein</topology>
    </subcellularLocation>
</comment>
<keyword evidence="10" id="KW-1185">Reference proteome</keyword>
<evidence type="ECO:0000259" key="8">
    <source>
        <dbReference type="Pfam" id="PF04290"/>
    </source>
</evidence>
<keyword evidence="5 7" id="KW-1133">Transmembrane helix</keyword>
<keyword evidence="2 7" id="KW-0813">Transport</keyword>
<keyword evidence="3" id="KW-1003">Cell membrane</keyword>
<proteinExistence type="inferred from homology"/>
<sequence>MTRGASTAVALLDGLRRINRGVAMAVGLFLLACAAFVLSDILLRQVEASFGGTDEISGYVMAIATSWGMGYALMELGHVRIDLIRSRGGAVTRSLFDLFALATLAGTVTLVAWWSWPVVERSLNNASRANTPLETPLALVQIPWFAGWVWFALVSWLTLTAAAVLVLRRDFDAADQAIGALGEAEATE</sequence>
<feature type="transmembrane region" description="Helical" evidence="7">
    <location>
        <begin position="145"/>
        <end position="167"/>
    </location>
</feature>
<dbReference type="OrthoDB" id="6160477at2"/>
<name>A0A0L6CSF5_9RHOB</name>
<feature type="transmembrane region" description="Helical" evidence="7">
    <location>
        <begin position="56"/>
        <end position="74"/>
    </location>
</feature>
<evidence type="ECO:0000256" key="3">
    <source>
        <dbReference type="ARBA" id="ARBA00022475"/>
    </source>
</evidence>
<dbReference type="EMBL" id="LGVV01000052">
    <property type="protein sequence ID" value="KNX40443.1"/>
    <property type="molecule type" value="Genomic_DNA"/>
</dbReference>
<dbReference type="GO" id="GO:0022857">
    <property type="term" value="F:transmembrane transporter activity"/>
    <property type="evidence" value="ECO:0007669"/>
    <property type="project" value="UniProtKB-UniRule"/>
</dbReference>
<feature type="domain" description="Tripartite ATP-independent periplasmic transporters DctQ component" evidence="8">
    <location>
        <begin position="35"/>
        <end position="156"/>
    </location>
</feature>
<comment type="subunit">
    <text evidence="7">The complex comprises the extracytoplasmic solute receptor protein and the two transmembrane proteins.</text>
</comment>
<comment type="similarity">
    <text evidence="7">Belongs to the TRAP transporter small permease family.</text>
</comment>
<feature type="transmembrane region" description="Helical" evidence="7">
    <location>
        <begin position="21"/>
        <end position="44"/>
    </location>
</feature>
<evidence type="ECO:0000313" key="10">
    <source>
        <dbReference type="Proteomes" id="UP000037046"/>
    </source>
</evidence>
<reference evidence="10" key="1">
    <citation type="submission" date="2015-07" db="EMBL/GenBank/DDBJ databases">
        <title>Draft Genome Sequence of Roseovarius tolerans EL-164, a producer of N-Acylated Alanine Methyl Esters (NAMEs).</title>
        <authorList>
            <person name="Voget S."/>
            <person name="Bruns H."/>
            <person name="Wagner-Doebler I."/>
            <person name="Schulz S."/>
            <person name="Daniel R."/>
        </authorList>
    </citation>
    <scope>NUCLEOTIDE SEQUENCE [LARGE SCALE GENOMIC DNA]</scope>
    <source>
        <strain evidence="10">EL-164</strain>
    </source>
</reference>
<keyword evidence="7" id="KW-0997">Cell inner membrane</keyword>
<dbReference type="InterPro" id="IPR055348">
    <property type="entry name" value="DctQ"/>
</dbReference>
<evidence type="ECO:0000256" key="2">
    <source>
        <dbReference type="ARBA" id="ARBA00022448"/>
    </source>
</evidence>
<organism evidence="9 10">
    <name type="scientific">Roseovarius tolerans</name>
    <dbReference type="NCBI Taxonomy" id="74031"/>
    <lineage>
        <taxon>Bacteria</taxon>
        <taxon>Pseudomonadati</taxon>
        <taxon>Pseudomonadota</taxon>
        <taxon>Alphaproteobacteria</taxon>
        <taxon>Rhodobacterales</taxon>
        <taxon>Roseobacteraceae</taxon>
        <taxon>Roseovarius</taxon>
    </lineage>
</organism>
<evidence type="ECO:0000256" key="7">
    <source>
        <dbReference type="RuleBase" id="RU369079"/>
    </source>
</evidence>
<dbReference type="Pfam" id="PF04290">
    <property type="entry name" value="DctQ"/>
    <property type="match status" value="1"/>
</dbReference>
<dbReference type="RefSeq" id="WP_050663850.1">
    <property type="nucleotide sequence ID" value="NZ_CP118494.1"/>
</dbReference>
<keyword evidence="4 7" id="KW-0812">Transmembrane</keyword>
<dbReference type="Proteomes" id="UP000037046">
    <property type="component" value="Unassembled WGS sequence"/>
</dbReference>
<gene>
    <name evidence="9" type="ORF">ROTO_29990</name>
</gene>
<protein>
    <recommendedName>
        <fullName evidence="7">TRAP transporter small permease protein</fullName>
    </recommendedName>
</protein>
<dbReference type="PROSITE" id="PS51257">
    <property type="entry name" value="PROKAR_LIPOPROTEIN"/>
    <property type="match status" value="1"/>
</dbReference>